<evidence type="ECO:0000313" key="2">
    <source>
        <dbReference type="EMBL" id="VAW62900.1"/>
    </source>
</evidence>
<dbReference type="EMBL" id="UOFH01000233">
    <property type="protein sequence ID" value="VAW62900.1"/>
    <property type="molecule type" value="Genomic_DNA"/>
</dbReference>
<organism evidence="2">
    <name type="scientific">hydrothermal vent metagenome</name>
    <dbReference type="NCBI Taxonomy" id="652676"/>
    <lineage>
        <taxon>unclassified sequences</taxon>
        <taxon>metagenomes</taxon>
        <taxon>ecological metagenomes</taxon>
    </lineage>
</organism>
<reference evidence="2" key="1">
    <citation type="submission" date="2018-06" db="EMBL/GenBank/DDBJ databases">
        <authorList>
            <person name="Zhirakovskaya E."/>
        </authorList>
    </citation>
    <scope>NUCLEOTIDE SEQUENCE</scope>
</reference>
<keyword evidence="1" id="KW-1133">Transmembrane helix</keyword>
<evidence type="ECO:0000256" key="1">
    <source>
        <dbReference type="SAM" id="Phobius"/>
    </source>
</evidence>
<name>A0A3B0XE82_9ZZZZ</name>
<protein>
    <submittedName>
        <fullName evidence="2">Uncharacterized protein</fullName>
    </submittedName>
</protein>
<keyword evidence="1" id="KW-0472">Membrane</keyword>
<feature type="transmembrane region" description="Helical" evidence="1">
    <location>
        <begin position="141"/>
        <end position="165"/>
    </location>
</feature>
<proteinExistence type="predicted"/>
<accession>A0A3B0XE82</accession>
<keyword evidence="1" id="KW-0812">Transmembrane</keyword>
<gene>
    <name evidence="2" type="ORF">MNBD_GAMMA08-2471</name>
</gene>
<dbReference type="AlphaFoldDB" id="A0A3B0XE82"/>
<sequence>MKKILILLAVLVLSMSFIERQSGYCGAGWWHPELPFGVQADWFNGAFILNDAEGWGVITSVTKLQGSDSKQISNKRILRYSYNSNVYAEIESTDNNKYYAIIDQPGFLNHQLVAYSDEEFEEYKNKVPTLDWISVEPRSCFFGLFTAAKITIGLVMIILIGILVMQKRRHA</sequence>